<keyword evidence="1" id="KW-0472">Membrane</keyword>
<proteinExistence type="predicted"/>
<reference evidence="2 3" key="1">
    <citation type="journal article" date="2022" name="Nat. Microbiol.">
        <title>The microbiome of a bacterivorous marine choanoflagellate contains a resource-demanding obligate bacterial associate.</title>
        <authorList>
            <person name="Needham D.M."/>
            <person name="Poirier C."/>
            <person name="Bachy C."/>
            <person name="George E.E."/>
            <person name="Wilken S."/>
            <person name="Yung C.C.M."/>
            <person name="Limardo A.J."/>
            <person name="Morando M."/>
            <person name="Sudek L."/>
            <person name="Malmstrom R.R."/>
            <person name="Keeling P.J."/>
            <person name="Santoro A.E."/>
            <person name="Worden A.Z."/>
        </authorList>
    </citation>
    <scope>NUCLEOTIDE SEQUENCE [LARGE SCALE GENOMIC DNA]</scope>
    <source>
        <strain evidence="2 3">Comchoano-1</strain>
    </source>
</reference>
<keyword evidence="1" id="KW-0812">Transmembrane</keyword>
<gene>
    <name evidence="2" type="ORF">MMH89_03045</name>
</gene>
<keyword evidence="3" id="KW-1185">Reference proteome</keyword>
<feature type="transmembrane region" description="Helical" evidence="1">
    <location>
        <begin position="7"/>
        <end position="33"/>
    </location>
</feature>
<dbReference type="Proteomes" id="UP001055955">
    <property type="component" value="Chromosome"/>
</dbReference>
<dbReference type="RefSeq" id="WP_258567982.1">
    <property type="nucleotide sequence ID" value="NZ_CP092900.1"/>
</dbReference>
<feature type="transmembrane region" description="Helical" evidence="1">
    <location>
        <begin position="45"/>
        <end position="64"/>
    </location>
</feature>
<dbReference type="EMBL" id="CP092900">
    <property type="protein sequence ID" value="UTC24198.1"/>
    <property type="molecule type" value="Genomic_DNA"/>
</dbReference>
<evidence type="ECO:0000313" key="2">
    <source>
        <dbReference type="EMBL" id="UTC24198.1"/>
    </source>
</evidence>
<evidence type="ECO:0000313" key="3">
    <source>
        <dbReference type="Proteomes" id="UP001055955"/>
    </source>
</evidence>
<sequence>MIKYSHLGAVAWSITWRFFCLLPLLTVATTLFFIGSANLDEPSPVILFIYAGIFYVAIYLSLLWTQKRGAVLLVAVERDND</sequence>
<protein>
    <submittedName>
        <fullName evidence="2">Uncharacterized protein</fullName>
    </submittedName>
</protein>
<accession>A0ABY5DHP8</accession>
<name>A0ABY5DHP8_9GAMM</name>
<keyword evidence="1" id="KW-1133">Transmembrane helix</keyword>
<evidence type="ECO:0000256" key="1">
    <source>
        <dbReference type="SAM" id="Phobius"/>
    </source>
</evidence>
<organism evidence="2 3">
    <name type="scientific">Candidatus Comchoanobacter bicostacola</name>
    <dbReference type="NCBI Taxonomy" id="2919598"/>
    <lineage>
        <taxon>Bacteria</taxon>
        <taxon>Pseudomonadati</taxon>
        <taxon>Pseudomonadota</taxon>
        <taxon>Gammaproteobacteria</taxon>
        <taxon>Candidatus Comchoanobacterales</taxon>
        <taxon>Candidatus Comchoanobacteraceae</taxon>
        <taxon>Candidatus Comchoanobacter</taxon>
    </lineage>
</organism>